<evidence type="ECO:0000313" key="1">
    <source>
        <dbReference type="EMBL" id="KAG5571433.1"/>
    </source>
</evidence>
<name>A0A9J5W7G7_SOLCO</name>
<gene>
    <name evidence="1" type="ORF">H5410_061199</name>
</gene>
<accession>A0A9J5W7G7</accession>
<evidence type="ECO:0000313" key="2">
    <source>
        <dbReference type="Proteomes" id="UP000824120"/>
    </source>
</evidence>
<dbReference type="EMBL" id="JACXVP010000012">
    <property type="protein sequence ID" value="KAG5571433.1"/>
    <property type="molecule type" value="Genomic_DNA"/>
</dbReference>
<reference evidence="1 2" key="1">
    <citation type="submission" date="2020-09" db="EMBL/GenBank/DDBJ databases">
        <title>De no assembly of potato wild relative species, Solanum commersonii.</title>
        <authorList>
            <person name="Cho K."/>
        </authorList>
    </citation>
    <scope>NUCLEOTIDE SEQUENCE [LARGE SCALE GENOMIC DNA]</scope>
    <source>
        <strain evidence="1">LZ3.2</strain>
        <tissue evidence="1">Leaf</tissue>
    </source>
</reference>
<dbReference type="Proteomes" id="UP000824120">
    <property type="component" value="Chromosome 12"/>
</dbReference>
<dbReference type="AlphaFoldDB" id="A0A9J5W7G7"/>
<comment type="caution">
    <text evidence="1">The sequence shown here is derived from an EMBL/GenBank/DDBJ whole genome shotgun (WGS) entry which is preliminary data.</text>
</comment>
<protein>
    <submittedName>
        <fullName evidence="1">Uncharacterized protein</fullName>
    </submittedName>
</protein>
<organism evidence="1 2">
    <name type="scientific">Solanum commersonii</name>
    <name type="common">Commerson's wild potato</name>
    <name type="synonym">Commerson's nightshade</name>
    <dbReference type="NCBI Taxonomy" id="4109"/>
    <lineage>
        <taxon>Eukaryota</taxon>
        <taxon>Viridiplantae</taxon>
        <taxon>Streptophyta</taxon>
        <taxon>Embryophyta</taxon>
        <taxon>Tracheophyta</taxon>
        <taxon>Spermatophyta</taxon>
        <taxon>Magnoliopsida</taxon>
        <taxon>eudicotyledons</taxon>
        <taxon>Gunneridae</taxon>
        <taxon>Pentapetalae</taxon>
        <taxon>asterids</taxon>
        <taxon>lamiids</taxon>
        <taxon>Solanales</taxon>
        <taxon>Solanaceae</taxon>
        <taxon>Solanoideae</taxon>
        <taxon>Solaneae</taxon>
        <taxon>Solanum</taxon>
    </lineage>
</organism>
<proteinExistence type="predicted"/>
<sequence>MTELGGWLSYRCNKPNSATFCQLGRQFWRRLFLLVIIKRNITPKNKRVSGQIINLPWNIDGCVLFQVYADQIHVFLIIYMGLLKYADDLADKPRNLPQMGKETPPKAYSSGKRWRIFGLSHRFNPTPCKVKPGIYVEKGRGAGPIIHRV</sequence>
<keyword evidence="2" id="KW-1185">Reference proteome</keyword>